<dbReference type="Pfam" id="PF24883">
    <property type="entry name" value="NPHP3_N"/>
    <property type="match status" value="1"/>
</dbReference>
<dbReference type="InterPro" id="IPR036770">
    <property type="entry name" value="Ankyrin_rpt-contain_sf"/>
</dbReference>
<dbReference type="SUPFAM" id="SSF48403">
    <property type="entry name" value="Ankyrin repeat"/>
    <property type="match status" value="2"/>
</dbReference>
<accession>A0A2J6TJ15</accession>
<feature type="domain" description="Nephrocystin 3-like N-terminal" evidence="3">
    <location>
        <begin position="67"/>
        <end position="221"/>
    </location>
</feature>
<evidence type="ECO:0000313" key="4">
    <source>
        <dbReference type="EMBL" id="PMD63001.1"/>
    </source>
</evidence>
<dbReference type="InterPro" id="IPR056884">
    <property type="entry name" value="NPHP3-like_N"/>
</dbReference>
<dbReference type="SMART" id="SM00248">
    <property type="entry name" value="ANK"/>
    <property type="match status" value="5"/>
</dbReference>
<dbReference type="Gene3D" id="3.40.50.300">
    <property type="entry name" value="P-loop containing nucleotide triphosphate hydrolases"/>
    <property type="match status" value="1"/>
</dbReference>
<dbReference type="Gene3D" id="1.25.40.20">
    <property type="entry name" value="Ankyrin repeat-containing domain"/>
    <property type="match status" value="2"/>
</dbReference>
<dbReference type="RefSeq" id="XP_024739905.1">
    <property type="nucleotide sequence ID" value="XM_024872134.1"/>
</dbReference>
<dbReference type="InParanoid" id="A0A2J6TJ15"/>
<reference evidence="4 5" key="1">
    <citation type="submission" date="2016-04" db="EMBL/GenBank/DDBJ databases">
        <title>A degradative enzymes factory behind the ericoid mycorrhizal symbiosis.</title>
        <authorList>
            <consortium name="DOE Joint Genome Institute"/>
            <person name="Martino E."/>
            <person name="Morin E."/>
            <person name="Grelet G."/>
            <person name="Kuo A."/>
            <person name="Kohler A."/>
            <person name="Daghino S."/>
            <person name="Barry K."/>
            <person name="Choi C."/>
            <person name="Cichocki N."/>
            <person name="Clum A."/>
            <person name="Copeland A."/>
            <person name="Hainaut M."/>
            <person name="Haridas S."/>
            <person name="Labutti K."/>
            <person name="Lindquist E."/>
            <person name="Lipzen A."/>
            <person name="Khouja H.-R."/>
            <person name="Murat C."/>
            <person name="Ohm R."/>
            <person name="Olson A."/>
            <person name="Spatafora J."/>
            <person name="Veneault-Fourrey C."/>
            <person name="Henrissat B."/>
            <person name="Grigoriev I."/>
            <person name="Martin F."/>
            <person name="Perotto S."/>
        </authorList>
    </citation>
    <scope>NUCLEOTIDE SEQUENCE [LARGE SCALE GENOMIC DNA]</scope>
    <source>
        <strain evidence="4 5">E</strain>
    </source>
</reference>
<evidence type="ECO:0000259" key="3">
    <source>
        <dbReference type="Pfam" id="PF24883"/>
    </source>
</evidence>
<keyword evidence="1" id="KW-0677">Repeat</keyword>
<organism evidence="4 5">
    <name type="scientific">Hyaloscypha bicolor E</name>
    <dbReference type="NCBI Taxonomy" id="1095630"/>
    <lineage>
        <taxon>Eukaryota</taxon>
        <taxon>Fungi</taxon>
        <taxon>Dikarya</taxon>
        <taxon>Ascomycota</taxon>
        <taxon>Pezizomycotina</taxon>
        <taxon>Leotiomycetes</taxon>
        <taxon>Helotiales</taxon>
        <taxon>Hyaloscyphaceae</taxon>
        <taxon>Hyaloscypha</taxon>
        <taxon>Hyaloscypha bicolor</taxon>
    </lineage>
</organism>
<proteinExistence type="predicted"/>
<gene>
    <name evidence="4" type="ORF">K444DRAFT_355869</name>
</gene>
<feature type="region of interest" description="Disordered" evidence="2">
    <location>
        <begin position="916"/>
        <end position="939"/>
    </location>
</feature>
<dbReference type="STRING" id="1095630.A0A2J6TJ15"/>
<dbReference type="AlphaFoldDB" id="A0A2J6TJ15"/>
<evidence type="ECO:0000256" key="1">
    <source>
        <dbReference type="ARBA" id="ARBA00022737"/>
    </source>
</evidence>
<evidence type="ECO:0000256" key="2">
    <source>
        <dbReference type="SAM" id="MobiDB-lite"/>
    </source>
</evidence>
<dbReference type="GeneID" id="36580215"/>
<dbReference type="PANTHER" id="PTHR10039">
    <property type="entry name" value="AMELOGENIN"/>
    <property type="match status" value="1"/>
</dbReference>
<evidence type="ECO:0000313" key="5">
    <source>
        <dbReference type="Proteomes" id="UP000235371"/>
    </source>
</evidence>
<dbReference type="SUPFAM" id="SSF52540">
    <property type="entry name" value="P-loop containing nucleoside triphosphate hydrolases"/>
    <property type="match status" value="1"/>
</dbReference>
<dbReference type="Proteomes" id="UP000235371">
    <property type="component" value="Unassembled WGS sequence"/>
</dbReference>
<feature type="compositionally biased region" description="Basic and acidic residues" evidence="2">
    <location>
        <begin position="916"/>
        <end position="928"/>
    </location>
</feature>
<name>A0A2J6TJ15_9HELO</name>
<dbReference type="InterPro" id="IPR027417">
    <property type="entry name" value="P-loop_NTPase"/>
</dbReference>
<dbReference type="EMBL" id="KZ613783">
    <property type="protein sequence ID" value="PMD63001.1"/>
    <property type="molecule type" value="Genomic_DNA"/>
</dbReference>
<protein>
    <submittedName>
        <fullName evidence="4">Ankyrin</fullName>
    </submittedName>
</protein>
<sequence>MCHFSDPASQKWISFSSAVVNLARANAETTAILDPPLIRYREELNKWLDPLPMVDDYNRIRDLRLENTCQWINQESKFLAWRSSSRRNVDLWVRGPPGCSKSTLAASIIDQLSVDQPTAYFFCNVEDPDRSDFTRILKTLTWQLVLKKPHFADGIYDIFLETAGAATPIESYKRALAGILKDGEPCYIVIDGLDECRGKYSDISKAMFHISSHAKLLVISRWMTWIEQCFPLGSMTSTLDIATTHTSRDISLFVDSKTQELDLDPELVDKLSILLIAKANGMFLWVKLTIEYLSQQATLEDTIEALKNLPKDLEALYERLVRRLQELPQSRYKLACKLIQWTFSSLRPLSLEQLKIALSITPGDNRQKYPNNILNLEKFVRESCSPLLELDEAKGTVRFVHASAVDFFSRSTRPASHFKFMEGEEPAFTPEVTNPYCASVCLTYLSIEDIEFVPEDRDPRVYNRNLDKHLARYPFLQYCVLNWWKHLSLPQSGPGPTAEALGNTIRSFTSSQKCIVRWMQLFQLLDGLHEEGTQATLFRSPESPYAWRFADKDSLFHNLWLAPSGLFTRWQCWRTEIFFNGNYSTPIGITSFFDFLDVVRLECERGKNKDERDPIGLTPAMLAAHGEAPNVLQYAIENGADTLLISVFGYGIARYAARNSPSILPKVLDLGIPVGVPTLDNGTTSIHAACTTAGFHPSVLPQLLKRSSKGDLNTKSFSGRTALHLAASINIQSYARLVFDRGMLTAGALPNHRRLHSGSTEEAFMPSTRAEVETWLHSWNSYFATESIGSDTESLACHASELNEDNIARVVRKIKAFMVIWLVESGASIEETDSEGKTALDIVLKTGFAEDLEVIDGYCLRRISKALVALGAVEVNPKGPTALEVALLRGHWVTVKSILQGDAAASKLSENDRRFLSTSMEKEPKTQKDSTSAYEEQYQPRSPKVALHTSFILRFCLKKYSRPSRYHESIYVKLSTLIVDFAECWVKTSDLVTSFREARRRDTLFRSSVPRDRVEVSVPIADGELRKVSIYVFSSSYRSDSDSFGMSYYTSSIVVGPSSNRSRYTPKIYYSWPTNPNSLRRSTPDIPAAPILDMVRQPVDTGGVSLIDQAKEGLGLAQEEAIMVPSESFEVRDTNPFSVNPFSDDLFSDKCWVQTWYLPVSMRDRASLGPQGILNWLTSISPRDSIRLRPTQDFFAHDVALYGGFGIEIYCAWI</sequence>
<keyword evidence="5" id="KW-1185">Reference proteome</keyword>
<dbReference type="InterPro" id="IPR002110">
    <property type="entry name" value="Ankyrin_rpt"/>
</dbReference>
<dbReference type="OrthoDB" id="66095at2759"/>